<dbReference type="SUPFAM" id="SSF53300">
    <property type="entry name" value="vWA-like"/>
    <property type="match status" value="1"/>
</dbReference>
<evidence type="ECO:0000259" key="1">
    <source>
        <dbReference type="PROSITE" id="PS50234"/>
    </source>
</evidence>
<dbReference type="Pfam" id="PF13519">
    <property type="entry name" value="VWA_2"/>
    <property type="match status" value="1"/>
</dbReference>
<gene>
    <name evidence="2" type="ORF">A2024_03620</name>
</gene>
<dbReference type="EMBL" id="MFFM01000034">
    <property type="protein sequence ID" value="OGF12087.1"/>
    <property type="molecule type" value="Genomic_DNA"/>
</dbReference>
<dbReference type="Gene3D" id="3.40.50.410">
    <property type="entry name" value="von Willebrand factor, type A domain"/>
    <property type="match status" value="1"/>
</dbReference>
<evidence type="ECO:0000313" key="3">
    <source>
        <dbReference type="Proteomes" id="UP000177230"/>
    </source>
</evidence>
<dbReference type="PANTHER" id="PTHR35023">
    <property type="entry name" value="CHELATASE-RELATED"/>
    <property type="match status" value="1"/>
</dbReference>
<dbReference type="InterPro" id="IPR052989">
    <property type="entry name" value="Mg-chelatase_DI-like"/>
</dbReference>
<organism evidence="2 3">
    <name type="scientific">Candidatus Edwardsbacteria bacterium GWF2_54_11</name>
    <dbReference type="NCBI Taxonomy" id="1817851"/>
    <lineage>
        <taxon>Bacteria</taxon>
        <taxon>Candidatus Edwardsiibacteriota</taxon>
    </lineage>
</organism>
<dbReference type="SMART" id="SM00327">
    <property type="entry name" value="VWA"/>
    <property type="match status" value="1"/>
</dbReference>
<feature type="domain" description="VWFA" evidence="1">
    <location>
        <begin position="102"/>
        <end position="305"/>
    </location>
</feature>
<dbReference type="AlphaFoldDB" id="A0A1F5RCD2"/>
<proteinExistence type="predicted"/>
<protein>
    <recommendedName>
        <fullName evidence="1">VWFA domain-containing protein</fullName>
    </recommendedName>
</protein>
<comment type="caution">
    <text evidence="2">The sequence shown here is derived from an EMBL/GenBank/DDBJ whole genome shotgun (WGS) entry which is preliminary data.</text>
</comment>
<sequence length="323" mass="36396">MFQEPPGTFSQLKKAFFKFLNKISRLKSRTVRGSKKRRSVISDRSGRNIKAVRFRAGENTLAPLQTVVGSLIGGKYSLSRKEFSIGPGDFVGWEKLERQSMTLVLLVDVSRSTFPFIKIFAEILDSLTGYFKLHQDRIGLISLQGMQAKILNHPTHNYRVITKGLMGLKVQGESPLADGLLKALAMVRLEKFRKPGSTNLVILLSDGYPEPLTAHCPDIFDEPAYRETIRAASLYRKQALSLLMINPSFRNQDQAKFMPGEKLSTIIARESRGKLIKLYRDPTLGSADRYYPPTRSEIRQILNGIEGMMGNKNSSERERSLAI</sequence>
<accession>A0A1F5RCD2</accession>
<dbReference type="PANTHER" id="PTHR35023:SF1">
    <property type="entry name" value="MG-PROTOPORPHYRIN IX CHELATASE"/>
    <property type="match status" value="1"/>
</dbReference>
<dbReference type="Proteomes" id="UP000177230">
    <property type="component" value="Unassembled WGS sequence"/>
</dbReference>
<name>A0A1F5RCD2_9BACT</name>
<reference evidence="2 3" key="1">
    <citation type="journal article" date="2016" name="Nat. Commun.">
        <title>Thousands of microbial genomes shed light on interconnected biogeochemical processes in an aquifer system.</title>
        <authorList>
            <person name="Anantharaman K."/>
            <person name="Brown C.T."/>
            <person name="Hug L.A."/>
            <person name="Sharon I."/>
            <person name="Castelle C.J."/>
            <person name="Probst A.J."/>
            <person name="Thomas B.C."/>
            <person name="Singh A."/>
            <person name="Wilkins M.J."/>
            <person name="Karaoz U."/>
            <person name="Brodie E.L."/>
            <person name="Williams K.H."/>
            <person name="Hubbard S.S."/>
            <person name="Banfield J.F."/>
        </authorList>
    </citation>
    <scope>NUCLEOTIDE SEQUENCE [LARGE SCALE GENOMIC DNA]</scope>
</reference>
<dbReference type="InterPro" id="IPR002035">
    <property type="entry name" value="VWF_A"/>
</dbReference>
<dbReference type="PROSITE" id="PS50234">
    <property type="entry name" value="VWFA"/>
    <property type="match status" value="1"/>
</dbReference>
<evidence type="ECO:0000313" key="2">
    <source>
        <dbReference type="EMBL" id="OGF12087.1"/>
    </source>
</evidence>
<dbReference type="InterPro" id="IPR036465">
    <property type="entry name" value="vWFA_dom_sf"/>
</dbReference>